<dbReference type="EMBL" id="WQLB01000007">
    <property type="protein sequence ID" value="MVN86545.1"/>
    <property type="molecule type" value="Genomic_DNA"/>
</dbReference>
<dbReference type="InterPro" id="IPR022409">
    <property type="entry name" value="PKD/Chitinase_dom"/>
</dbReference>
<evidence type="ECO:0000313" key="3">
    <source>
        <dbReference type="Proteomes" id="UP000483286"/>
    </source>
</evidence>
<dbReference type="InterPro" id="IPR014044">
    <property type="entry name" value="CAP_dom"/>
</dbReference>
<keyword evidence="3" id="KW-1185">Reference proteome</keyword>
<dbReference type="PROSITE" id="PS50093">
    <property type="entry name" value="PKD"/>
    <property type="match status" value="1"/>
</dbReference>
<organism evidence="2 3">
    <name type="scientific">Deinococcus arboris</name>
    <dbReference type="NCBI Taxonomy" id="2682977"/>
    <lineage>
        <taxon>Bacteria</taxon>
        <taxon>Thermotogati</taxon>
        <taxon>Deinococcota</taxon>
        <taxon>Deinococci</taxon>
        <taxon>Deinococcales</taxon>
        <taxon>Deinococcaceae</taxon>
        <taxon>Deinococcus</taxon>
    </lineage>
</organism>
<accession>A0A7C9M5P0</accession>
<dbReference type="PANTHER" id="PTHR31157:SF1">
    <property type="entry name" value="SCP DOMAIN-CONTAINING PROTEIN"/>
    <property type="match status" value="1"/>
</dbReference>
<proteinExistence type="predicted"/>
<feature type="domain" description="PKD" evidence="1">
    <location>
        <begin position="57"/>
        <end position="106"/>
    </location>
</feature>
<dbReference type="SUPFAM" id="SSF55797">
    <property type="entry name" value="PR-1-like"/>
    <property type="match status" value="1"/>
</dbReference>
<gene>
    <name evidence="2" type="ORF">GO986_07175</name>
</gene>
<dbReference type="AlphaFoldDB" id="A0A7C9M5P0"/>
<sequence>MALSYPAGVTSARRLLSTLALLGGSAALDSGHAQDGFFRIGYSASAERQAPLRVTFQASAPAGYTVQWTFGDGAVASGPAADHIYYRPGTYRLQAALLDAQGRVVSRAEASLPVLSAGPERAALTVLQPTPGEVRLSAEGSVLYTPARPTLLLGGREVGTVANRLPNGIYAATVRAATSDGRTAEQRLNITVAPWTTSAPYDAEVLRLTNQARAQGWNCASQRPGGPALPPLKLDPTLTVAAQAQSAGMSLYSYFDHTSGFDGSTPLRRVQAAGLTPTTVAENIAAGQQTPAEVVQGWLKSPGHCRNIMGDFTLIGLSYVNRPGTTYTRYWTQVFARL</sequence>
<dbReference type="CDD" id="cd00146">
    <property type="entry name" value="PKD"/>
    <property type="match status" value="1"/>
</dbReference>
<reference evidence="2 3" key="1">
    <citation type="submission" date="2019-12" db="EMBL/GenBank/DDBJ databases">
        <title>Deinococcus sp. HMF7620 Genome sequencing and assembly.</title>
        <authorList>
            <person name="Kang H."/>
            <person name="Kim H."/>
            <person name="Joh K."/>
        </authorList>
    </citation>
    <scope>NUCLEOTIDE SEQUENCE [LARGE SCALE GENOMIC DNA]</scope>
    <source>
        <strain evidence="2 3">HMF7620</strain>
    </source>
</reference>
<name>A0A7C9M5P0_9DEIO</name>
<dbReference type="CDD" id="cd05379">
    <property type="entry name" value="CAP_bacterial"/>
    <property type="match status" value="1"/>
</dbReference>
<dbReference type="InterPro" id="IPR035940">
    <property type="entry name" value="CAP_sf"/>
</dbReference>
<dbReference type="Gene3D" id="2.60.40.10">
    <property type="entry name" value="Immunoglobulins"/>
    <property type="match status" value="1"/>
</dbReference>
<dbReference type="SMART" id="SM00089">
    <property type="entry name" value="PKD"/>
    <property type="match status" value="1"/>
</dbReference>
<dbReference type="InterPro" id="IPR035986">
    <property type="entry name" value="PKD_dom_sf"/>
</dbReference>
<evidence type="ECO:0000259" key="1">
    <source>
        <dbReference type="PROSITE" id="PS50093"/>
    </source>
</evidence>
<dbReference type="PANTHER" id="PTHR31157">
    <property type="entry name" value="SCP DOMAIN-CONTAINING PROTEIN"/>
    <property type="match status" value="1"/>
</dbReference>
<dbReference type="SUPFAM" id="SSF49299">
    <property type="entry name" value="PKD domain"/>
    <property type="match status" value="1"/>
</dbReference>
<dbReference type="Gene3D" id="3.40.33.10">
    <property type="entry name" value="CAP"/>
    <property type="match status" value="1"/>
</dbReference>
<dbReference type="Proteomes" id="UP000483286">
    <property type="component" value="Unassembled WGS sequence"/>
</dbReference>
<dbReference type="Pfam" id="PF00188">
    <property type="entry name" value="CAP"/>
    <property type="match status" value="1"/>
</dbReference>
<dbReference type="InterPro" id="IPR013783">
    <property type="entry name" value="Ig-like_fold"/>
</dbReference>
<dbReference type="InterPro" id="IPR000601">
    <property type="entry name" value="PKD_dom"/>
</dbReference>
<comment type="caution">
    <text evidence="2">The sequence shown here is derived from an EMBL/GenBank/DDBJ whole genome shotgun (WGS) entry which is preliminary data.</text>
</comment>
<protein>
    <submittedName>
        <fullName evidence="2">PKD domain-containing protein</fullName>
    </submittedName>
</protein>
<dbReference type="Pfam" id="PF00801">
    <property type="entry name" value="PKD"/>
    <property type="match status" value="1"/>
</dbReference>
<evidence type="ECO:0000313" key="2">
    <source>
        <dbReference type="EMBL" id="MVN86545.1"/>
    </source>
</evidence>